<sequence length="926" mass="100267">MKLKKMFYAHFVLAKKGPLARIWLAAHWDKKLTKAHVFETNIEKSVDGILQPKVKMALRTSGHLLLGVVRIYSRKAKYLLADCNEAFVKIKMAFRPGMVDLPEENREAAVTAITLPEVFHDFDTAMPELNDVDIQAQFSMNQSRAEEITMREDYGNISLVTNGDEGFGDMGFDTEPPELMRDATQEASIEQANLLFSESVDIVRGKGDGGDGAGPSSAPQGAGSAGINLVPRPRVEASTSSLEIDAPIRDDGFGGNLGQDIIDGGLFEGGLFDDAPMGEVPPVEASSITAGDVGLGDKGGDASEAETGAKAGAGLADKAAASVHDTDDEDDMGGDQFGGPGSVGGASSDGDSRPGTPVITEAGKALPSATPIREDPTQLGLDGDEVTTVSDPLVQSQQPMEQVDMGPDGLAEELKAEDQNAAAAAMPLDQTTLIHNEEETFALAPVDASALKGFTKTKRKRKLIVDEVKNISGEEMKAQLSDTSDIVTTLDLAPPTKRLMHWKETGGVEKLYALPGRPIPARALFKNYQRHLTSRAADNEDFGMMGDDEREQIPLEQVRGEGAVGDMDGFNNLLDGNMLPPGTPLPQAKKGRKRKHQMDTDDLLQQQKRMLEEATAKQTELDAQQLLGLAPEVVPEHPQIPVPEEELVAPPSVQPSQLQPMELDVPSLPNALQTSLLPPETPGPPSVQPPLDPSMDTSAFGKEIPELHADQVHSILEQQATGEASELPVLAASVVEGHVVPGALELVTGEADGKNAHVEENQIVAEGVLPVPQSQENMPPMENMGYDQNNPPMANMGYEEGQHPAQTPGAISERGAQTPWHEDYEFPASVHGEEMQQQVDETYEQFEERVLNKRAAHMYHIVKSKLQRDEKIRFSDMTQRNSRKQVAQKFYTLLVLKKHQALELNQDGSYDEIFISRGIKFDCASL</sequence>
<evidence type="ECO:0000256" key="5">
    <source>
        <dbReference type="ARBA" id="ARBA00023242"/>
    </source>
</evidence>
<dbReference type="Pfam" id="PF04825">
    <property type="entry name" value="Rad21_Rec8_N"/>
    <property type="match status" value="1"/>
</dbReference>
<feature type="compositionally biased region" description="Low complexity" evidence="6">
    <location>
        <begin position="214"/>
        <end position="226"/>
    </location>
</feature>
<comment type="caution">
    <text evidence="9">The sequence shown here is derived from an EMBL/GenBank/DDBJ whole genome shotgun (WGS) entry which is preliminary data.</text>
</comment>
<dbReference type="InterPro" id="IPR006910">
    <property type="entry name" value="Rad21_Rec8_N"/>
</dbReference>
<dbReference type="GO" id="GO:0007062">
    <property type="term" value="P:sister chromatid cohesion"/>
    <property type="evidence" value="ECO:0007669"/>
    <property type="project" value="InterPro"/>
</dbReference>
<keyword evidence="5" id="KW-0539">Nucleus</keyword>
<protein>
    <recommendedName>
        <fullName evidence="11">Double-strand-break repair protein rad21 homolog</fullName>
    </recommendedName>
</protein>
<evidence type="ECO:0000313" key="10">
    <source>
        <dbReference type="Proteomes" id="UP000792457"/>
    </source>
</evidence>
<dbReference type="InterPro" id="IPR023093">
    <property type="entry name" value="ScpA-like_C"/>
</dbReference>
<comment type="similarity">
    <text evidence="3">Belongs to the rad21 family.</text>
</comment>
<evidence type="ECO:0000256" key="1">
    <source>
        <dbReference type="ARBA" id="ARBA00004123"/>
    </source>
</evidence>
<dbReference type="GO" id="GO:1990414">
    <property type="term" value="P:replication-born double-strand break repair via sister chromatid exchange"/>
    <property type="evidence" value="ECO:0007669"/>
    <property type="project" value="TreeGrafter"/>
</dbReference>
<feature type="domain" description="Rad21/Rec8-like protein C-terminal eukaryotic" evidence="7">
    <location>
        <begin position="870"/>
        <end position="921"/>
    </location>
</feature>
<dbReference type="Pfam" id="PF04824">
    <property type="entry name" value="Rad21_Rec8"/>
    <property type="match status" value="1"/>
</dbReference>
<evidence type="ECO:0000256" key="4">
    <source>
        <dbReference type="ARBA" id="ARBA00022454"/>
    </source>
</evidence>
<evidence type="ECO:0000256" key="2">
    <source>
        <dbReference type="ARBA" id="ARBA00004286"/>
    </source>
</evidence>
<dbReference type="InterPro" id="IPR036390">
    <property type="entry name" value="WH_DNA-bd_sf"/>
</dbReference>
<feature type="domain" description="Rad21/Rec8-like protein N-terminal" evidence="8">
    <location>
        <begin position="6"/>
        <end position="107"/>
    </location>
</feature>
<dbReference type="PANTHER" id="PTHR12585:SF69">
    <property type="entry name" value="FI11703P"/>
    <property type="match status" value="1"/>
</dbReference>
<dbReference type="EMBL" id="KZ308404">
    <property type="protein sequence ID" value="KAG8228983.1"/>
    <property type="molecule type" value="Genomic_DNA"/>
</dbReference>
<dbReference type="Proteomes" id="UP000792457">
    <property type="component" value="Unassembled WGS sequence"/>
</dbReference>
<dbReference type="SUPFAM" id="SSF46785">
    <property type="entry name" value="Winged helix' DNA-binding domain"/>
    <property type="match status" value="1"/>
</dbReference>
<dbReference type="OrthoDB" id="10071381at2759"/>
<dbReference type="InterPro" id="IPR049589">
    <property type="entry name" value="NXP1_M-like"/>
</dbReference>
<reference evidence="9" key="2">
    <citation type="submission" date="2017-10" db="EMBL/GenBank/DDBJ databases">
        <title>Ladona fulva Genome sequencing and assembly.</title>
        <authorList>
            <person name="Murali S."/>
            <person name="Richards S."/>
            <person name="Bandaranaike D."/>
            <person name="Bellair M."/>
            <person name="Blankenburg K."/>
            <person name="Chao H."/>
            <person name="Dinh H."/>
            <person name="Doddapaneni H."/>
            <person name="Dugan-Rocha S."/>
            <person name="Elkadiri S."/>
            <person name="Gnanaolivu R."/>
            <person name="Hernandez B."/>
            <person name="Skinner E."/>
            <person name="Javaid M."/>
            <person name="Lee S."/>
            <person name="Li M."/>
            <person name="Ming W."/>
            <person name="Munidasa M."/>
            <person name="Muniz J."/>
            <person name="Nguyen L."/>
            <person name="Hughes D."/>
            <person name="Osuji N."/>
            <person name="Pu L.-L."/>
            <person name="Puazo M."/>
            <person name="Qu C."/>
            <person name="Quiroz J."/>
            <person name="Raj R."/>
            <person name="Weissenberger G."/>
            <person name="Xin Y."/>
            <person name="Zou X."/>
            <person name="Han Y."/>
            <person name="Worley K."/>
            <person name="Muzny D."/>
            <person name="Gibbs R."/>
        </authorList>
    </citation>
    <scope>NUCLEOTIDE SEQUENCE</scope>
    <source>
        <strain evidence="9">Sampled in the wild</strain>
    </source>
</reference>
<feature type="region of interest" description="Disordered" evidence="6">
    <location>
        <begin position="575"/>
        <end position="597"/>
    </location>
</feature>
<evidence type="ECO:0008006" key="11">
    <source>
        <dbReference type="Google" id="ProtNLM"/>
    </source>
</evidence>
<dbReference type="GO" id="GO:0005634">
    <property type="term" value="C:nucleus"/>
    <property type="evidence" value="ECO:0007669"/>
    <property type="project" value="UniProtKB-SubCell"/>
</dbReference>
<evidence type="ECO:0000313" key="9">
    <source>
        <dbReference type="EMBL" id="KAG8228983.1"/>
    </source>
</evidence>
<evidence type="ECO:0000256" key="6">
    <source>
        <dbReference type="SAM" id="MobiDB-lite"/>
    </source>
</evidence>
<dbReference type="Gene3D" id="1.10.10.580">
    <property type="entry name" value="Structural maintenance of chromosome 1. Chain E"/>
    <property type="match status" value="1"/>
</dbReference>
<dbReference type="AlphaFoldDB" id="A0A8K0K6V5"/>
<keyword evidence="4" id="KW-0158">Chromosome</keyword>
<accession>A0A8K0K6V5</accession>
<feature type="region of interest" description="Disordered" evidence="6">
    <location>
        <begin position="288"/>
        <end position="378"/>
    </location>
</feature>
<reference evidence="9" key="1">
    <citation type="submission" date="2013-04" db="EMBL/GenBank/DDBJ databases">
        <authorList>
            <person name="Qu J."/>
            <person name="Murali S.C."/>
            <person name="Bandaranaike D."/>
            <person name="Bellair M."/>
            <person name="Blankenburg K."/>
            <person name="Chao H."/>
            <person name="Dinh H."/>
            <person name="Doddapaneni H."/>
            <person name="Downs B."/>
            <person name="Dugan-Rocha S."/>
            <person name="Elkadiri S."/>
            <person name="Gnanaolivu R.D."/>
            <person name="Hernandez B."/>
            <person name="Javaid M."/>
            <person name="Jayaseelan J.C."/>
            <person name="Lee S."/>
            <person name="Li M."/>
            <person name="Ming W."/>
            <person name="Munidasa M."/>
            <person name="Muniz J."/>
            <person name="Nguyen L."/>
            <person name="Ongeri F."/>
            <person name="Osuji N."/>
            <person name="Pu L.-L."/>
            <person name="Puazo M."/>
            <person name="Qu C."/>
            <person name="Quiroz J."/>
            <person name="Raj R."/>
            <person name="Weissenberger G."/>
            <person name="Xin Y."/>
            <person name="Zou X."/>
            <person name="Han Y."/>
            <person name="Richards S."/>
            <person name="Worley K."/>
            <person name="Muzny D."/>
            <person name="Gibbs R."/>
        </authorList>
    </citation>
    <scope>NUCLEOTIDE SEQUENCE</scope>
    <source>
        <strain evidence="9">Sampled in the wild</strain>
    </source>
</reference>
<organism evidence="9 10">
    <name type="scientific">Ladona fulva</name>
    <name type="common">Scarce chaser dragonfly</name>
    <name type="synonym">Libellula fulva</name>
    <dbReference type="NCBI Taxonomy" id="123851"/>
    <lineage>
        <taxon>Eukaryota</taxon>
        <taxon>Metazoa</taxon>
        <taxon>Ecdysozoa</taxon>
        <taxon>Arthropoda</taxon>
        <taxon>Hexapoda</taxon>
        <taxon>Insecta</taxon>
        <taxon>Pterygota</taxon>
        <taxon>Palaeoptera</taxon>
        <taxon>Odonata</taxon>
        <taxon>Epiprocta</taxon>
        <taxon>Anisoptera</taxon>
        <taxon>Libelluloidea</taxon>
        <taxon>Libellulidae</taxon>
        <taxon>Ladona</taxon>
    </lineage>
</organism>
<dbReference type="GO" id="GO:0008278">
    <property type="term" value="C:cohesin complex"/>
    <property type="evidence" value="ECO:0007669"/>
    <property type="project" value="InterPro"/>
</dbReference>
<comment type="subcellular location">
    <subcellularLocation>
        <location evidence="2">Chromosome</location>
    </subcellularLocation>
    <subcellularLocation>
        <location evidence="1">Nucleus</location>
    </subcellularLocation>
</comment>
<feature type="compositionally biased region" description="Gly residues" evidence="6">
    <location>
        <begin position="335"/>
        <end position="344"/>
    </location>
</feature>
<evidence type="ECO:0000259" key="7">
    <source>
        <dbReference type="Pfam" id="PF04824"/>
    </source>
</evidence>
<dbReference type="InterPro" id="IPR006909">
    <property type="entry name" value="Rad21/Rec8_C_eu"/>
</dbReference>
<dbReference type="CDD" id="cd21792">
    <property type="entry name" value="Rad21_Rec8_M_NXP1-like"/>
    <property type="match status" value="1"/>
</dbReference>
<dbReference type="PANTHER" id="PTHR12585">
    <property type="entry name" value="SCC1 / RAD21 FAMILY MEMBER"/>
    <property type="match status" value="1"/>
</dbReference>
<dbReference type="InterPro" id="IPR039781">
    <property type="entry name" value="Rad21/Rec8-like"/>
</dbReference>
<gene>
    <name evidence="9" type="ORF">J437_LFUL009541</name>
</gene>
<dbReference type="GO" id="GO:0003682">
    <property type="term" value="F:chromatin binding"/>
    <property type="evidence" value="ECO:0007669"/>
    <property type="project" value="TreeGrafter"/>
</dbReference>
<proteinExistence type="inferred from homology"/>
<feature type="compositionally biased region" description="Low complexity" evidence="6">
    <location>
        <begin position="308"/>
        <end position="321"/>
    </location>
</feature>
<evidence type="ECO:0000256" key="3">
    <source>
        <dbReference type="ARBA" id="ARBA00009870"/>
    </source>
</evidence>
<feature type="region of interest" description="Disordered" evidence="6">
    <location>
        <begin position="205"/>
        <end position="230"/>
    </location>
</feature>
<name>A0A8K0K6V5_LADFU</name>
<evidence type="ECO:0000259" key="8">
    <source>
        <dbReference type="Pfam" id="PF04825"/>
    </source>
</evidence>
<keyword evidence="10" id="KW-1185">Reference proteome</keyword>